<name>A0A1A9X313_9MUSC</name>
<accession>A0A1A9X313</accession>
<keyword evidence="6" id="KW-1185">Reference proteome</keyword>
<sequence length="332" mass="37531">MLQSKISAVVTDDQENENEAMKVGTTHVTGSSNSNVTKGRKRKQCDIVTFSDFESEFEDCDLEDAVALETKLRSVARKNSLTHEEMMKLLHKFVKNEHILALVTLKAEDELAREKQNETEQRAIIITDTPSVQKLTRAKARELNKTPVISLPLLNVETGQPEIAKLIQDELNSDEEDEDFTLQEEDLPSDDDPNICASDVESYPQTPASPPLKTDTEDSPVKLSEDGCFKVPVDKETLEEDLRIAARTRSKLCLEQTTIEDIQSEFVPPDDDLDFSETERAAFDDEYMQFVNDCQNPLSNSFITDDDDLVNDPEYVAAEKEPEVKQKQRVIE</sequence>
<dbReference type="STRING" id="37001.A0A1A9X313"/>
<keyword evidence="1" id="KW-0805">Transcription regulation</keyword>
<protein>
    <submittedName>
        <fullName evidence="5">Uncharacterized protein</fullName>
    </submittedName>
</protein>
<dbReference type="AlphaFoldDB" id="A0A1A9X313"/>
<reference evidence="6" key="1">
    <citation type="submission" date="2014-03" db="EMBL/GenBank/DDBJ databases">
        <authorList>
            <person name="Aksoy S."/>
            <person name="Warren W."/>
            <person name="Wilson R.K."/>
        </authorList>
    </citation>
    <scope>NUCLEOTIDE SEQUENCE [LARGE SCALE GENOMIC DNA]</scope>
    <source>
        <strain evidence="6">IAEA</strain>
    </source>
</reference>
<feature type="compositionally biased region" description="Basic and acidic residues" evidence="4">
    <location>
        <begin position="214"/>
        <end position="225"/>
    </location>
</feature>
<evidence type="ECO:0000256" key="1">
    <source>
        <dbReference type="ARBA" id="ARBA00023015"/>
    </source>
</evidence>
<feature type="compositionally biased region" description="Acidic residues" evidence="4">
    <location>
        <begin position="173"/>
        <end position="193"/>
    </location>
</feature>
<dbReference type="GO" id="GO:0003712">
    <property type="term" value="F:transcription coregulator activity"/>
    <property type="evidence" value="ECO:0007669"/>
    <property type="project" value="TreeGrafter"/>
</dbReference>
<dbReference type="PANTHER" id="PTHR16088:SF3">
    <property type="entry name" value="GON-4-LIKE PROTEIN"/>
    <property type="match status" value="1"/>
</dbReference>
<keyword evidence="3" id="KW-0539">Nucleus</keyword>
<evidence type="ECO:0000256" key="2">
    <source>
        <dbReference type="ARBA" id="ARBA00023163"/>
    </source>
</evidence>
<feature type="region of interest" description="Disordered" evidence="4">
    <location>
        <begin position="1"/>
        <end position="38"/>
    </location>
</feature>
<proteinExistence type="predicted"/>
<evidence type="ECO:0000256" key="4">
    <source>
        <dbReference type="SAM" id="MobiDB-lite"/>
    </source>
</evidence>
<reference evidence="5" key="2">
    <citation type="submission" date="2020-05" db="UniProtKB">
        <authorList>
            <consortium name="EnsemblMetazoa"/>
        </authorList>
    </citation>
    <scope>IDENTIFICATION</scope>
    <source>
        <strain evidence="5">IAEA</strain>
    </source>
</reference>
<dbReference type="Proteomes" id="UP000091820">
    <property type="component" value="Unassembled WGS sequence"/>
</dbReference>
<dbReference type="GO" id="GO:0006355">
    <property type="term" value="P:regulation of DNA-templated transcription"/>
    <property type="evidence" value="ECO:0007669"/>
    <property type="project" value="TreeGrafter"/>
</dbReference>
<evidence type="ECO:0000313" key="5">
    <source>
        <dbReference type="EnsemblMetazoa" id="GBRI042479-PA"/>
    </source>
</evidence>
<organism evidence="5 6">
    <name type="scientific">Glossina brevipalpis</name>
    <dbReference type="NCBI Taxonomy" id="37001"/>
    <lineage>
        <taxon>Eukaryota</taxon>
        <taxon>Metazoa</taxon>
        <taxon>Ecdysozoa</taxon>
        <taxon>Arthropoda</taxon>
        <taxon>Hexapoda</taxon>
        <taxon>Insecta</taxon>
        <taxon>Pterygota</taxon>
        <taxon>Neoptera</taxon>
        <taxon>Endopterygota</taxon>
        <taxon>Diptera</taxon>
        <taxon>Brachycera</taxon>
        <taxon>Muscomorpha</taxon>
        <taxon>Hippoboscoidea</taxon>
        <taxon>Glossinidae</taxon>
        <taxon>Glossina</taxon>
    </lineage>
</organism>
<dbReference type="EnsemblMetazoa" id="GBRI042479-RA">
    <property type="protein sequence ID" value="GBRI042479-PA"/>
    <property type="gene ID" value="GBRI042479"/>
</dbReference>
<dbReference type="InterPro" id="IPR052435">
    <property type="entry name" value="YY1-Transcr_Regul"/>
</dbReference>
<dbReference type="VEuPathDB" id="VectorBase:GBRI042479"/>
<dbReference type="GO" id="GO:0005634">
    <property type="term" value="C:nucleus"/>
    <property type="evidence" value="ECO:0007669"/>
    <property type="project" value="TreeGrafter"/>
</dbReference>
<dbReference type="PANTHER" id="PTHR16088">
    <property type="entry name" value="YY1 ASSOCIATED PROTEIN-RELATED"/>
    <property type="match status" value="1"/>
</dbReference>
<feature type="compositionally biased region" description="Polar residues" evidence="4">
    <location>
        <begin position="26"/>
        <end position="37"/>
    </location>
</feature>
<evidence type="ECO:0000256" key="3">
    <source>
        <dbReference type="ARBA" id="ARBA00023242"/>
    </source>
</evidence>
<keyword evidence="2" id="KW-0804">Transcription</keyword>
<evidence type="ECO:0000313" key="6">
    <source>
        <dbReference type="Proteomes" id="UP000091820"/>
    </source>
</evidence>
<feature type="region of interest" description="Disordered" evidence="4">
    <location>
        <begin position="173"/>
        <end position="225"/>
    </location>
</feature>